<dbReference type="InterPro" id="IPR037050">
    <property type="entry name" value="DUF1254_sf"/>
</dbReference>
<dbReference type="PANTHER" id="PTHR36509">
    <property type="entry name" value="BLL3101 PROTEIN"/>
    <property type="match status" value="1"/>
</dbReference>
<gene>
    <name evidence="4" type="ORF">KEG57_32985</name>
</gene>
<dbReference type="Gene3D" id="2.60.120.600">
    <property type="entry name" value="Domain of unknown function DUF1214, C-terminal domain"/>
    <property type="match status" value="1"/>
</dbReference>
<evidence type="ECO:0000259" key="3">
    <source>
        <dbReference type="Pfam" id="PF06863"/>
    </source>
</evidence>
<comment type="caution">
    <text evidence="4">The sequence shown here is derived from an EMBL/GenBank/DDBJ whole genome shotgun (WGS) entry which is preliminary data.</text>
</comment>
<dbReference type="RefSeq" id="WP_272459181.1">
    <property type="nucleotide sequence ID" value="NZ_JAGTJJ010000028.1"/>
</dbReference>
<reference evidence="4 5" key="1">
    <citation type="submission" date="2021-04" db="EMBL/GenBank/DDBJ databases">
        <title>Genome analysis of Polyangium sp.</title>
        <authorList>
            <person name="Li Y."/>
            <person name="Wang J."/>
        </authorList>
    </citation>
    <scope>NUCLEOTIDE SEQUENCE [LARGE SCALE GENOMIC DNA]</scope>
    <source>
        <strain evidence="4 5">SDU14</strain>
    </source>
</reference>
<dbReference type="AlphaFoldDB" id="A0A9X4AWH4"/>
<dbReference type="Gene3D" id="1.10.3360.10">
    <property type="entry name" value="VPA0735-like domain"/>
    <property type="match status" value="1"/>
</dbReference>
<protein>
    <submittedName>
        <fullName evidence="4">DUF1254 domain-containing protein</fullName>
    </submittedName>
</protein>
<accession>A0A9X4AWH4</accession>
<feature type="chain" id="PRO_5040752375" evidence="1">
    <location>
        <begin position="26"/>
        <end position="475"/>
    </location>
</feature>
<dbReference type="Proteomes" id="UP001151081">
    <property type="component" value="Unassembled WGS sequence"/>
</dbReference>
<evidence type="ECO:0000313" key="5">
    <source>
        <dbReference type="Proteomes" id="UP001151081"/>
    </source>
</evidence>
<dbReference type="Pfam" id="PF06742">
    <property type="entry name" value="DUF1214"/>
    <property type="match status" value="1"/>
</dbReference>
<sequence length="475" mass="52306">MATLFTRCFPVVALSSLLTSSAAVGLEPGLGEGGGSLTPDQVFALGKEVYVYGYPLVTMEMTRRVMTNVAEPMQTRAPMGRFANVRRYPDASFQDVTAPNADTLYSVAWLDLSKEPYILSVPEMGNRYYLFPMLDAWTNVFASPGKRTVGGKAHDYAITGPGWHGELPAGVTEIEAPTNIVWIIGRTYSTGTEKDFAAVNALQNQYKLVPLSAWGTEYIPPRGRVDPSIDMTTAVRDQVNALEAQSFLKILADAMAKNPPAAADAPMVENLAKLGIVPGRVFDPQRFTPAELEALSRVPDAALRDILAHAPNAGLQVNGWTFSLRTGTYGTDYLQRAYVTYVGLGANLPQDAVYPLTNVDAEGRPLSGDHAHVLHFPSGELPQANGFWSLTMYNERFFFYDNPLNRYTLSPRNALQYNDDGSLDLYIQHESPGEGKESNWLPAPSGRFSLMLRLYWPMQSVLDQAWVPPGVRRVR</sequence>
<feature type="signal peptide" evidence="1">
    <location>
        <begin position="1"/>
        <end position="25"/>
    </location>
</feature>
<evidence type="ECO:0000256" key="1">
    <source>
        <dbReference type="SAM" id="SignalP"/>
    </source>
</evidence>
<dbReference type="SUPFAM" id="SSF160935">
    <property type="entry name" value="VPA0735-like"/>
    <property type="match status" value="1"/>
</dbReference>
<evidence type="ECO:0000259" key="2">
    <source>
        <dbReference type="Pfam" id="PF06742"/>
    </source>
</evidence>
<dbReference type="EMBL" id="JAGTJJ010000028">
    <property type="protein sequence ID" value="MDC3985340.1"/>
    <property type="molecule type" value="Genomic_DNA"/>
</dbReference>
<dbReference type="InterPro" id="IPR037049">
    <property type="entry name" value="DUF1214_C_sf"/>
</dbReference>
<evidence type="ECO:0000313" key="4">
    <source>
        <dbReference type="EMBL" id="MDC3985340.1"/>
    </source>
</evidence>
<keyword evidence="1" id="KW-0732">Signal</keyword>
<dbReference type="InterPro" id="IPR010621">
    <property type="entry name" value="DUF1214"/>
</dbReference>
<proteinExistence type="predicted"/>
<dbReference type="InterPro" id="IPR010679">
    <property type="entry name" value="DUF1254"/>
</dbReference>
<dbReference type="PANTHER" id="PTHR36509:SF2">
    <property type="entry name" value="BLL3101 PROTEIN"/>
    <property type="match status" value="1"/>
</dbReference>
<dbReference type="Pfam" id="PF06863">
    <property type="entry name" value="DUF1254"/>
    <property type="match status" value="1"/>
</dbReference>
<keyword evidence="5" id="KW-1185">Reference proteome</keyword>
<feature type="domain" description="DUF1254" evidence="3">
    <location>
        <begin position="80"/>
        <end position="210"/>
    </location>
</feature>
<dbReference type="Gene3D" id="2.60.40.1610">
    <property type="entry name" value="Domain of unknown function DUF1254"/>
    <property type="match status" value="1"/>
</dbReference>
<organism evidence="4 5">
    <name type="scientific">Polyangium jinanense</name>
    <dbReference type="NCBI Taxonomy" id="2829994"/>
    <lineage>
        <taxon>Bacteria</taxon>
        <taxon>Pseudomonadati</taxon>
        <taxon>Myxococcota</taxon>
        <taxon>Polyangia</taxon>
        <taxon>Polyangiales</taxon>
        <taxon>Polyangiaceae</taxon>
        <taxon>Polyangium</taxon>
    </lineage>
</organism>
<feature type="domain" description="DUF1214" evidence="2">
    <location>
        <begin position="352"/>
        <end position="458"/>
    </location>
</feature>
<name>A0A9X4AWH4_9BACT</name>